<proteinExistence type="predicted"/>
<dbReference type="STRING" id="139420.A0A371DD64"/>
<evidence type="ECO:0000313" key="2">
    <source>
        <dbReference type="Proteomes" id="UP000256964"/>
    </source>
</evidence>
<organism evidence="1 2">
    <name type="scientific">Lentinus brumalis</name>
    <dbReference type="NCBI Taxonomy" id="2498619"/>
    <lineage>
        <taxon>Eukaryota</taxon>
        <taxon>Fungi</taxon>
        <taxon>Dikarya</taxon>
        <taxon>Basidiomycota</taxon>
        <taxon>Agaricomycotina</taxon>
        <taxon>Agaricomycetes</taxon>
        <taxon>Polyporales</taxon>
        <taxon>Polyporaceae</taxon>
        <taxon>Lentinus</taxon>
    </lineage>
</organism>
<sequence>MTWTSPLAGYIVWGMRVVGRSPASNSNSHLHFPRPSPLAAPHVQFSMPKENKYKSQLCCGELQRTMGYHKAKVHQQVTTVTFKCQPAVHITITRNSETKSFHCPHCDRQYPLPVNLRDHMVLKCVGYAQHRAAPPLKIKIRPSKDVQPEKPANDGAMLLDEVVAVKEEKEDEVIITAADAKTTQDSETTETFEASFSLQSLLYPESQADDPHAIAESEPMEVVPEPTNTTLELDSGLAKISDQSISAEAHADVELLPPVLRPATWSPSSIANRVPDQRLVTYSPSLVTSSSFCSTASLRSVSDDLSGPPLRLPVKTEFHYKLEPTSKDALPLVPRQPGHPLSAARTFLDGLRRPLGHAAPHLHGLGVVSEADLDLVCVMPEAWDEVGELLRGGGLSMIEWLMVKEAFKTRAKRLLVTS</sequence>
<name>A0A371DD64_9APHY</name>
<dbReference type="OrthoDB" id="2750410at2759"/>
<dbReference type="Proteomes" id="UP000256964">
    <property type="component" value="Unassembled WGS sequence"/>
</dbReference>
<dbReference type="AlphaFoldDB" id="A0A371DD64"/>
<reference evidence="1 2" key="1">
    <citation type="journal article" date="2018" name="Biotechnol. Biofuels">
        <title>Integrative visual omics of the white-rot fungus Polyporus brumalis exposes the biotechnological potential of its oxidative enzymes for delignifying raw plant biomass.</title>
        <authorList>
            <person name="Miyauchi S."/>
            <person name="Rancon A."/>
            <person name="Drula E."/>
            <person name="Hage H."/>
            <person name="Chaduli D."/>
            <person name="Favel A."/>
            <person name="Grisel S."/>
            <person name="Henrissat B."/>
            <person name="Herpoel-Gimbert I."/>
            <person name="Ruiz-Duenas F.J."/>
            <person name="Chevret D."/>
            <person name="Hainaut M."/>
            <person name="Lin J."/>
            <person name="Wang M."/>
            <person name="Pangilinan J."/>
            <person name="Lipzen A."/>
            <person name="Lesage-Meessen L."/>
            <person name="Navarro D."/>
            <person name="Riley R."/>
            <person name="Grigoriev I.V."/>
            <person name="Zhou S."/>
            <person name="Raouche S."/>
            <person name="Rosso M.N."/>
        </authorList>
    </citation>
    <scope>NUCLEOTIDE SEQUENCE [LARGE SCALE GENOMIC DNA]</scope>
    <source>
        <strain evidence="1 2">BRFM 1820</strain>
    </source>
</reference>
<dbReference type="EMBL" id="KZ857399">
    <property type="protein sequence ID" value="RDX50491.1"/>
    <property type="molecule type" value="Genomic_DNA"/>
</dbReference>
<evidence type="ECO:0000313" key="1">
    <source>
        <dbReference type="EMBL" id="RDX50491.1"/>
    </source>
</evidence>
<gene>
    <name evidence="1" type="ORF">OH76DRAFT_1555659</name>
</gene>
<keyword evidence="2" id="KW-1185">Reference proteome</keyword>
<protein>
    <submittedName>
        <fullName evidence="1">Uncharacterized protein</fullName>
    </submittedName>
</protein>
<accession>A0A371DD64</accession>